<gene>
    <name evidence="1" type="ORF">IPJ27_04380</name>
</gene>
<sequence length="188" mass="21047">MNFDPDVYTITIRKEIVDGEVYYVGRVAEFMNVTAYEYSHDDALTIIRNSLCEIAAQAAEAGRQLPSPMAEFCSEPRGRLTLRMPRALHARLNAQALADDVSANQLVNLAISEYLTGSTIAAMTSSKISSGINEGMAQLRSLLWNFNLAILRASKTFEQQNTYSQPGLWLLRTKPEWHRDMRAKGGMQ</sequence>
<name>A0A935UEY3_9PROT</name>
<dbReference type="AlphaFoldDB" id="A0A935UEY3"/>
<reference evidence="1 2" key="1">
    <citation type="submission" date="2020-10" db="EMBL/GenBank/DDBJ databases">
        <title>Connecting structure to function with the recovery of over 1000 high-quality activated sludge metagenome-assembled genomes encoding full-length rRNA genes using long-read sequencing.</title>
        <authorList>
            <person name="Singleton C.M."/>
            <person name="Petriglieri F."/>
            <person name="Kristensen J.M."/>
            <person name="Kirkegaard R.H."/>
            <person name="Michaelsen T.Y."/>
            <person name="Andersen M.H."/>
            <person name="Karst S.M."/>
            <person name="Dueholm M.S."/>
            <person name="Nielsen P.H."/>
            <person name="Albertsen M."/>
        </authorList>
    </citation>
    <scope>NUCLEOTIDE SEQUENCE [LARGE SCALE GENOMIC DNA]</scope>
    <source>
        <strain evidence="1">EsbW_18-Q3-R4-48_BATAC.285</strain>
    </source>
</reference>
<evidence type="ECO:0000313" key="2">
    <source>
        <dbReference type="Proteomes" id="UP000697998"/>
    </source>
</evidence>
<dbReference type="GO" id="GO:0006355">
    <property type="term" value="P:regulation of DNA-templated transcription"/>
    <property type="evidence" value="ECO:0007669"/>
    <property type="project" value="InterPro"/>
</dbReference>
<proteinExistence type="predicted"/>
<dbReference type="InterPro" id="IPR008651">
    <property type="entry name" value="Uncharacterised_HicB"/>
</dbReference>
<dbReference type="InterPro" id="IPR010985">
    <property type="entry name" value="Ribbon_hlx_hlx"/>
</dbReference>
<protein>
    <submittedName>
        <fullName evidence="1">Toxin-antitoxin system HicB family antitoxin</fullName>
    </submittedName>
</protein>
<accession>A0A935UEY3</accession>
<organism evidence="1 2">
    <name type="scientific">Candidatus Accumulibacter proximus</name>
    <dbReference type="NCBI Taxonomy" id="2954385"/>
    <lineage>
        <taxon>Bacteria</taxon>
        <taxon>Pseudomonadati</taxon>
        <taxon>Pseudomonadota</taxon>
        <taxon>Betaproteobacteria</taxon>
        <taxon>Candidatus Accumulibacter</taxon>
    </lineage>
</organism>
<dbReference type="EMBL" id="JADJMH010000002">
    <property type="protein sequence ID" value="MBK7674047.1"/>
    <property type="molecule type" value="Genomic_DNA"/>
</dbReference>
<comment type="caution">
    <text evidence="1">The sequence shown here is derived from an EMBL/GenBank/DDBJ whole genome shotgun (WGS) entry which is preliminary data.</text>
</comment>
<dbReference type="Proteomes" id="UP000697998">
    <property type="component" value="Unassembled WGS sequence"/>
</dbReference>
<dbReference type="SUPFAM" id="SSF47598">
    <property type="entry name" value="Ribbon-helix-helix"/>
    <property type="match status" value="1"/>
</dbReference>
<dbReference type="Pfam" id="PF05534">
    <property type="entry name" value="HicB"/>
    <property type="match status" value="1"/>
</dbReference>
<evidence type="ECO:0000313" key="1">
    <source>
        <dbReference type="EMBL" id="MBK7674047.1"/>
    </source>
</evidence>